<comment type="similarity">
    <text evidence="2 12">Belongs to the peptidase M48B family.</text>
</comment>
<dbReference type="GO" id="GO:0005886">
    <property type="term" value="C:plasma membrane"/>
    <property type="evidence" value="ECO:0007669"/>
    <property type="project" value="UniProtKB-SubCell"/>
</dbReference>
<dbReference type="HAMAP" id="MF_00188">
    <property type="entry name" value="Pept_M48_protease_HtpX"/>
    <property type="match status" value="1"/>
</dbReference>
<feature type="domain" description="Peptidase M48" evidence="13">
    <location>
        <begin position="86"/>
        <end position="298"/>
    </location>
</feature>
<evidence type="ECO:0000256" key="12">
    <source>
        <dbReference type="HAMAP-Rule" id="MF_00188"/>
    </source>
</evidence>
<feature type="transmembrane region" description="Helical" evidence="12">
    <location>
        <begin position="160"/>
        <end position="179"/>
    </location>
</feature>
<accession>A0A147K195</accession>
<feature type="transmembrane region" description="Helical" evidence="12">
    <location>
        <begin position="199"/>
        <end position="219"/>
    </location>
</feature>
<keyword evidence="8 12" id="KW-0862">Zinc</keyword>
<keyword evidence="6 12" id="KW-0479">Metal-binding</keyword>
<evidence type="ECO:0000313" key="14">
    <source>
        <dbReference type="EMBL" id="KUO42582.1"/>
    </source>
</evidence>
<keyword evidence="9 12" id="KW-1133">Transmembrane helix</keyword>
<dbReference type="STRING" id="1776334.APZ16_02020"/>
<dbReference type="EMBL" id="LQMQ01000003">
    <property type="protein sequence ID" value="KUO42582.1"/>
    <property type="molecule type" value="Genomic_DNA"/>
</dbReference>
<dbReference type="InterPro" id="IPR050083">
    <property type="entry name" value="HtpX_protease"/>
</dbReference>
<dbReference type="InterPro" id="IPR001915">
    <property type="entry name" value="Peptidase_M48"/>
</dbReference>
<comment type="caution">
    <text evidence="14">The sequence shown here is derived from an EMBL/GenBank/DDBJ whole genome shotgun (WGS) entry which is preliminary data.</text>
</comment>
<feature type="binding site" evidence="12">
    <location>
        <position position="148"/>
    </location>
    <ligand>
        <name>Zn(2+)</name>
        <dbReference type="ChEBI" id="CHEBI:29105"/>
        <note>catalytic</note>
    </ligand>
</feature>
<dbReference type="PANTHER" id="PTHR43221">
    <property type="entry name" value="PROTEASE HTPX"/>
    <property type="match status" value="1"/>
</dbReference>
<evidence type="ECO:0000256" key="9">
    <source>
        <dbReference type="ARBA" id="ARBA00022989"/>
    </source>
</evidence>
<evidence type="ECO:0000259" key="13">
    <source>
        <dbReference type="Pfam" id="PF01435"/>
    </source>
</evidence>
<comment type="subcellular location">
    <subcellularLocation>
        <location evidence="1 12">Cell membrane</location>
        <topology evidence="1 12">Multi-pass membrane protein</topology>
    </subcellularLocation>
</comment>
<dbReference type="AlphaFoldDB" id="A0A147K195"/>
<feature type="active site" evidence="12">
    <location>
        <position position="149"/>
    </location>
</feature>
<dbReference type="Pfam" id="PF01435">
    <property type="entry name" value="Peptidase_M48"/>
    <property type="match status" value="1"/>
</dbReference>
<dbReference type="GO" id="GO:0008270">
    <property type="term" value="F:zinc ion binding"/>
    <property type="evidence" value="ECO:0007669"/>
    <property type="project" value="UniProtKB-UniRule"/>
</dbReference>
<gene>
    <name evidence="12" type="primary">htpX</name>
    <name evidence="14" type="ORF">APZ16_02020</name>
</gene>
<feature type="binding site" evidence="12">
    <location>
        <position position="228"/>
    </location>
    <ligand>
        <name>Zn(2+)</name>
        <dbReference type="ChEBI" id="CHEBI:29105"/>
        <note>catalytic</note>
    </ligand>
</feature>
<dbReference type="InterPro" id="IPR022919">
    <property type="entry name" value="Pept_M48_protease_HtpX"/>
</dbReference>
<evidence type="ECO:0000256" key="7">
    <source>
        <dbReference type="ARBA" id="ARBA00022801"/>
    </source>
</evidence>
<keyword evidence="4 12" id="KW-0645">Protease</keyword>
<evidence type="ECO:0000256" key="8">
    <source>
        <dbReference type="ARBA" id="ARBA00022833"/>
    </source>
</evidence>
<dbReference type="CDD" id="cd07340">
    <property type="entry name" value="M48B_Htpx_like"/>
    <property type="match status" value="1"/>
</dbReference>
<evidence type="ECO:0000313" key="15">
    <source>
        <dbReference type="Proteomes" id="UP000074294"/>
    </source>
</evidence>
<name>A0A147K195_HADYE</name>
<evidence type="ECO:0000256" key="11">
    <source>
        <dbReference type="ARBA" id="ARBA00023136"/>
    </source>
</evidence>
<evidence type="ECO:0000256" key="4">
    <source>
        <dbReference type="ARBA" id="ARBA00022670"/>
    </source>
</evidence>
<dbReference type="Proteomes" id="UP000074294">
    <property type="component" value="Unassembled WGS sequence"/>
</dbReference>
<dbReference type="GO" id="GO:0006508">
    <property type="term" value="P:proteolysis"/>
    <property type="evidence" value="ECO:0007669"/>
    <property type="project" value="UniProtKB-KW"/>
</dbReference>
<dbReference type="PANTHER" id="PTHR43221:SF1">
    <property type="entry name" value="PROTEASE HTPX"/>
    <property type="match status" value="1"/>
</dbReference>
<evidence type="ECO:0000256" key="5">
    <source>
        <dbReference type="ARBA" id="ARBA00022692"/>
    </source>
</evidence>
<keyword evidence="10 12" id="KW-0482">Metalloprotease</keyword>
<evidence type="ECO:0000256" key="1">
    <source>
        <dbReference type="ARBA" id="ARBA00004651"/>
    </source>
</evidence>
<feature type="transmembrane region" description="Helical" evidence="12">
    <location>
        <begin position="20"/>
        <end position="39"/>
    </location>
</feature>
<dbReference type="Gene3D" id="3.30.2010.10">
    <property type="entry name" value="Metalloproteases ('zincins'), catalytic domain"/>
    <property type="match status" value="1"/>
</dbReference>
<keyword evidence="11 12" id="KW-0472">Membrane</keyword>
<keyword evidence="7 12" id="KW-0378">Hydrolase</keyword>
<protein>
    <recommendedName>
        <fullName evidence="12">Protease HtpX homolog</fullName>
        <ecNumber evidence="12">3.4.24.-</ecNumber>
    </recommendedName>
</protein>
<comment type="cofactor">
    <cofactor evidence="12">
        <name>Zn(2+)</name>
        <dbReference type="ChEBI" id="CHEBI:29105"/>
    </cofactor>
    <text evidence="12">Binds 1 zinc ion per subunit.</text>
</comment>
<evidence type="ECO:0000256" key="3">
    <source>
        <dbReference type="ARBA" id="ARBA00022475"/>
    </source>
</evidence>
<dbReference type="EC" id="3.4.24.-" evidence="12"/>
<organism evidence="14 15">
    <name type="scientific">Hadarchaeum yellowstonense</name>
    <dbReference type="NCBI Taxonomy" id="1776334"/>
    <lineage>
        <taxon>Archaea</taxon>
        <taxon>Methanobacteriati</taxon>
        <taxon>Candidatus Hadarchaeota</taxon>
        <taxon>Candidatus Hadarchaeia</taxon>
        <taxon>Candidatus Hadarchaeales</taxon>
        <taxon>Candidatus Hadarchaeaceae</taxon>
        <taxon>Candidatus Hadarchaeum</taxon>
    </lineage>
</organism>
<reference evidence="14 15" key="1">
    <citation type="journal article" date="2016" name="Nat. Microbiol.">
        <title>Genomic inference of the metabolism of cosmopolitan subsurface Archaea, Hadesarchaea.</title>
        <authorList>
            <person name="Baker B.J."/>
            <person name="Saw J.H."/>
            <person name="Lind A.E."/>
            <person name="Lazar C.S."/>
            <person name="Hinrichs K.-U."/>
            <person name="Teske A.P."/>
            <person name="Ettema T.J."/>
        </authorList>
    </citation>
    <scope>NUCLEOTIDE SEQUENCE [LARGE SCALE GENOMIC DNA]</scope>
</reference>
<sequence length="299" mass="33056">MQRISFYDQIRKNKRNSILLVIPITAIVIGLLFVIGYLLAPELLLFIVVFGIVWMVFQAMISYQYGDRAVLSVMKAKPADPVKHIYLINTVEGLSLAAGIPPPKVYVIESDEINAFAVGRDPQHAAIGVTTGALENLNRVELEGVIGHEISHIRNYDIRFMTMIAVFVGFAAILSYLLLRGALFAGGSQRKERGGGMAAVLILVGLLLAVIAPIATRLVQAMISRRREYLADASAVELTRYPEGLASALEKIMKKNQGKMEVSEAISHLFFTDPKRSPLDDLFATHPPISERIKILRQM</sequence>
<keyword evidence="5 12" id="KW-0812">Transmembrane</keyword>
<keyword evidence="3 12" id="KW-1003">Cell membrane</keyword>
<evidence type="ECO:0000256" key="10">
    <source>
        <dbReference type="ARBA" id="ARBA00023049"/>
    </source>
</evidence>
<dbReference type="GO" id="GO:0004222">
    <property type="term" value="F:metalloendopeptidase activity"/>
    <property type="evidence" value="ECO:0007669"/>
    <property type="project" value="UniProtKB-UniRule"/>
</dbReference>
<feature type="transmembrane region" description="Helical" evidence="12">
    <location>
        <begin position="45"/>
        <end position="65"/>
    </location>
</feature>
<feature type="binding site" evidence="12">
    <location>
        <position position="152"/>
    </location>
    <ligand>
        <name>Zn(2+)</name>
        <dbReference type="ChEBI" id="CHEBI:29105"/>
        <note>catalytic</note>
    </ligand>
</feature>
<evidence type="ECO:0000256" key="6">
    <source>
        <dbReference type="ARBA" id="ARBA00022723"/>
    </source>
</evidence>
<evidence type="ECO:0000256" key="2">
    <source>
        <dbReference type="ARBA" id="ARBA00009779"/>
    </source>
</evidence>
<proteinExistence type="inferred from homology"/>